<name>A0A8B6HBE7_MYTGA</name>
<protein>
    <submittedName>
        <fullName evidence="2">Uncharacterized protein</fullName>
    </submittedName>
</protein>
<evidence type="ECO:0000313" key="2">
    <source>
        <dbReference type="EMBL" id="VDI77637.1"/>
    </source>
</evidence>
<feature type="compositionally biased region" description="Polar residues" evidence="1">
    <location>
        <begin position="98"/>
        <end position="114"/>
    </location>
</feature>
<accession>A0A8B6HBE7</accession>
<dbReference type="Proteomes" id="UP000596742">
    <property type="component" value="Unassembled WGS sequence"/>
</dbReference>
<organism evidence="2 3">
    <name type="scientific">Mytilus galloprovincialis</name>
    <name type="common">Mediterranean mussel</name>
    <dbReference type="NCBI Taxonomy" id="29158"/>
    <lineage>
        <taxon>Eukaryota</taxon>
        <taxon>Metazoa</taxon>
        <taxon>Spiralia</taxon>
        <taxon>Lophotrochozoa</taxon>
        <taxon>Mollusca</taxon>
        <taxon>Bivalvia</taxon>
        <taxon>Autobranchia</taxon>
        <taxon>Pteriomorphia</taxon>
        <taxon>Mytilida</taxon>
        <taxon>Mytiloidea</taxon>
        <taxon>Mytilidae</taxon>
        <taxon>Mytilinae</taxon>
        <taxon>Mytilus</taxon>
    </lineage>
</organism>
<reference evidence="2" key="1">
    <citation type="submission" date="2018-11" db="EMBL/GenBank/DDBJ databases">
        <authorList>
            <person name="Alioto T."/>
            <person name="Alioto T."/>
        </authorList>
    </citation>
    <scope>NUCLEOTIDE SEQUENCE</scope>
</reference>
<evidence type="ECO:0000256" key="1">
    <source>
        <dbReference type="SAM" id="MobiDB-lite"/>
    </source>
</evidence>
<evidence type="ECO:0000313" key="3">
    <source>
        <dbReference type="Proteomes" id="UP000596742"/>
    </source>
</evidence>
<comment type="caution">
    <text evidence="2">The sequence shown here is derived from an EMBL/GenBank/DDBJ whole genome shotgun (WGS) entry which is preliminary data.</text>
</comment>
<proteinExistence type="predicted"/>
<feature type="region of interest" description="Disordered" evidence="1">
    <location>
        <begin position="73"/>
        <end position="114"/>
    </location>
</feature>
<keyword evidence="3" id="KW-1185">Reference proteome</keyword>
<gene>
    <name evidence="2" type="ORF">MGAL_10B018579</name>
</gene>
<dbReference type="EMBL" id="UYJE01009867">
    <property type="protein sequence ID" value="VDI77637.1"/>
    <property type="molecule type" value="Genomic_DNA"/>
</dbReference>
<dbReference type="OrthoDB" id="10518918at2759"/>
<dbReference type="AlphaFoldDB" id="A0A8B6HBE7"/>
<sequence length="164" mass="18827">MMHSPYVMTRTDLEMEELYKPPVYDQLDKSLLDTSNATYIHWWEGITQASLELDKHKLKRKRQMSLQLPTKTPINQYSTVPTTTTMTYPGSSMRPKTLMSTTSSPDQDSYSPEISPSVQYIFDQDLIREEDSEYILRQILGSEAPQTSTSSVDSSTFFCPTSYI</sequence>